<reference evidence="1 2" key="1">
    <citation type="submission" date="2020-09" db="EMBL/GenBank/DDBJ databases">
        <title>Pedobacter sp. SW-16 isolated from soil near Yeocheon.</title>
        <authorList>
            <person name="Im H.S."/>
            <person name="Joung Y."/>
            <person name="Lee S.-S."/>
        </authorList>
    </citation>
    <scope>NUCLEOTIDE SEQUENCE [LARGE SCALE GENOMIC DNA]</scope>
    <source>
        <strain evidence="1 2">SW-16</strain>
    </source>
</reference>
<dbReference type="Proteomes" id="UP000516439">
    <property type="component" value="Chromosome"/>
</dbReference>
<keyword evidence="2" id="KW-1185">Reference proteome</keyword>
<organism evidence="1 2">
    <name type="scientific">Pedobacter riviphilus</name>
    <dbReference type="NCBI Taxonomy" id="2766984"/>
    <lineage>
        <taxon>Bacteria</taxon>
        <taxon>Pseudomonadati</taxon>
        <taxon>Bacteroidota</taxon>
        <taxon>Sphingobacteriia</taxon>
        <taxon>Sphingobacteriales</taxon>
        <taxon>Sphingobacteriaceae</taxon>
        <taxon>Pedobacter</taxon>
    </lineage>
</organism>
<dbReference type="RefSeq" id="WP_190328368.1">
    <property type="nucleotide sequence ID" value="NZ_CP061171.1"/>
</dbReference>
<name>A0ABX6TLG8_9SPHI</name>
<evidence type="ECO:0000313" key="2">
    <source>
        <dbReference type="Proteomes" id="UP000516439"/>
    </source>
</evidence>
<dbReference type="EMBL" id="CP061171">
    <property type="protein sequence ID" value="QNR86117.1"/>
    <property type="molecule type" value="Genomic_DNA"/>
</dbReference>
<protein>
    <submittedName>
        <fullName evidence="1">Uncharacterized protein</fullName>
    </submittedName>
</protein>
<proteinExistence type="predicted"/>
<evidence type="ECO:0000313" key="1">
    <source>
        <dbReference type="EMBL" id="QNR86117.1"/>
    </source>
</evidence>
<gene>
    <name evidence="1" type="ORF">H9N25_06780</name>
</gene>
<accession>A0ABX6TLG8</accession>
<sequence>MMVTVEKSFYKGKNALVLQIKVEANGDNTLTILKDIEFHNGVIEAIICGQPLANAAETARGFVGIAFRPALSILFKISIPVVDSTKRRKLITSVFLVSLWSFSVSSI</sequence>